<dbReference type="AlphaFoldDB" id="A0A397S9D5"/>
<dbReference type="Proteomes" id="UP000265703">
    <property type="component" value="Unassembled WGS sequence"/>
</dbReference>
<gene>
    <name evidence="1" type="ORF">C1645_745978</name>
</gene>
<evidence type="ECO:0000313" key="2">
    <source>
        <dbReference type="Proteomes" id="UP000265703"/>
    </source>
</evidence>
<keyword evidence="2" id="KW-1185">Reference proteome</keyword>
<sequence length="172" mass="19805">MVLFFEKNGECMEQKDHLQINPDDSVTLYKYRIDGENKKRRDINNDRWNEVIAQNDALIIVDKNINVGRLQPFGCNIYNLSTYVFNYLIYGFTIVEIRVATKVVRRSCSAAKSFGAMNDACQIIGLWYDLVLEEYNEGISRTPGSDHFGWNPAPPGVRRIPSEMMTTNQINK</sequence>
<proteinExistence type="predicted"/>
<reference evidence="1 2" key="1">
    <citation type="submission" date="2018-06" db="EMBL/GenBank/DDBJ databases">
        <title>Comparative genomics reveals the genomic features of Rhizophagus irregularis, R. cerebriforme, R. diaphanum and Gigaspora rosea, and their symbiotic lifestyle signature.</title>
        <authorList>
            <person name="Morin E."/>
            <person name="San Clemente H."/>
            <person name="Chen E.C.H."/>
            <person name="De La Providencia I."/>
            <person name="Hainaut M."/>
            <person name="Kuo A."/>
            <person name="Kohler A."/>
            <person name="Murat C."/>
            <person name="Tang N."/>
            <person name="Roy S."/>
            <person name="Loubradou J."/>
            <person name="Henrissat B."/>
            <person name="Grigoriev I.V."/>
            <person name="Corradi N."/>
            <person name="Roux C."/>
            <person name="Martin F.M."/>
        </authorList>
    </citation>
    <scope>NUCLEOTIDE SEQUENCE [LARGE SCALE GENOMIC DNA]</scope>
    <source>
        <strain evidence="1 2">DAOM 227022</strain>
    </source>
</reference>
<protein>
    <submittedName>
        <fullName evidence="1">Uncharacterized protein</fullName>
    </submittedName>
</protein>
<evidence type="ECO:0000313" key="1">
    <source>
        <dbReference type="EMBL" id="RIA79331.1"/>
    </source>
</evidence>
<comment type="caution">
    <text evidence="1">The sequence shown here is derived from an EMBL/GenBank/DDBJ whole genome shotgun (WGS) entry which is preliminary data.</text>
</comment>
<dbReference type="EMBL" id="QKYT01001360">
    <property type="protein sequence ID" value="RIA79331.1"/>
    <property type="molecule type" value="Genomic_DNA"/>
</dbReference>
<organism evidence="1 2">
    <name type="scientific">Glomus cerebriforme</name>
    <dbReference type="NCBI Taxonomy" id="658196"/>
    <lineage>
        <taxon>Eukaryota</taxon>
        <taxon>Fungi</taxon>
        <taxon>Fungi incertae sedis</taxon>
        <taxon>Mucoromycota</taxon>
        <taxon>Glomeromycotina</taxon>
        <taxon>Glomeromycetes</taxon>
        <taxon>Glomerales</taxon>
        <taxon>Glomeraceae</taxon>
        <taxon>Glomus</taxon>
    </lineage>
</organism>
<name>A0A397S9D5_9GLOM</name>
<accession>A0A397S9D5</accession>